<proteinExistence type="predicted"/>
<reference evidence="2 3" key="1">
    <citation type="submission" date="2019-02" db="EMBL/GenBank/DDBJ databases">
        <title>Kribbella capetownensis sp. nov. and Kribbella speibonae sp. nov., isolated from soil.</title>
        <authorList>
            <person name="Curtis S.M."/>
            <person name="Norton I."/>
            <person name="Everest G.J."/>
            <person name="Meyers P.R."/>
        </authorList>
    </citation>
    <scope>NUCLEOTIDE SEQUENCE [LARGE SCALE GENOMIC DNA]</scope>
    <source>
        <strain evidence="2 3">YM53</strain>
    </source>
</reference>
<organism evidence="2 3">
    <name type="scientific">Kribbella capetownensis</name>
    <dbReference type="NCBI Taxonomy" id="1572659"/>
    <lineage>
        <taxon>Bacteria</taxon>
        <taxon>Bacillati</taxon>
        <taxon>Actinomycetota</taxon>
        <taxon>Actinomycetes</taxon>
        <taxon>Propionibacteriales</taxon>
        <taxon>Kribbellaceae</taxon>
        <taxon>Kribbella</taxon>
    </lineage>
</organism>
<feature type="transmembrane region" description="Helical" evidence="1">
    <location>
        <begin position="191"/>
        <end position="216"/>
    </location>
</feature>
<keyword evidence="1" id="KW-0812">Transmembrane</keyword>
<keyword evidence="3" id="KW-1185">Reference proteome</keyword>
<keyword evidence="1" id="KW-1133">Transmembrane helix</keyword>
<sequence>MGVVERAAIAGLHSEVVNAWKGIVSEASTLGLADRIVIAEKLKARADALAAYEGLVRDAGDLATDVRAFATAVKMQNPLTGVVWGTGLASGVLGFFGWWSFEALRAAWSDTEGGMAQTTAALIGVLTVASGVVIVAVVRAAVIAARAALQTLDDFSAKEHPSAELLREVRPAEERLFAVFHQRVPEPPITAAPLIVLGVVGLLAGVLFAAMTGVGAPTI</sequence>
<protein>
    <submittedName>
        <fullName evidence="2">Uncharacterized protein</fullName>
    </submittedName>
</protein>
<feature type="transmembrane region" description="Helical" evidence="1">
    <location>
        <begin position="82"/>
        <end position="101"/>
    </location>
</feature>
<dbReference type="EMBL" id="SJKD01000011">
    <property type="protein sequence ID" value="TCC43794.1"/>
    <property type="molecule type" value="Genomic_DNA"/>
</dbReference>
<evidence type="ECO:0000313" key="2">
    <source>
        <dbReference type="EMBL" id="TCC43794.1"/>
    </source>
</evidence>
<dbReference type="AlphaFoldDB" id="A0A4R0JE13"/>
<evidence type="ECO:0000256" key="1">
    <source>
        <dbReference type="SAM" id="Phobius"/>
    </source>
</evidence>
<gene>
    <name evidence="2" type="ORF">E0H75_36465</name>
</gene>
<evidence type="ECO:0000313" key="3">
    <source>
        <dbReference type="Proteomes" id="UP000293342"/>
    </source>
</evidence>
<dbReference type="OrthoDB" id="3819954at2"/>
<accession>A0A4R0JE13</accession>
<name>A0A4R0JE13_9ACTN</name>
<feature type="transmembrane region" description="Helical" evidence="1">
    <location>
        <begin position="121"/>
        <end position="142"/>
    </location>
</feature>
<dbReference type="Proteomes" id="UP000293342">
    <property type="component" value="Unassembled WGS sequence"/>
</dbReference>
<keyword evidence="1" id="KW-0472">Membrane</keyword>
<comment type="caution">
    <text evidence="2">The sequence shown here is derived from an EMBL/GenBank/DDBJ whole genome shotgun (WGS) entry which is preliminary data.</text>
</comment>
<dbReference type="RefSeq" id="WP_131518287.1">
    <property type="nucleotide sequence ID" value="NZ_SJKD01000011.1"/>
</dbReference>